<keyword evidence="3 5" id="KW-0808">Transferase</keyword>
<evidence type="ECO:0000256" key="2">
    <source>
        <dbReference type="ARBA" id="ARBA00022676"/>
    </source>
</evidence>
<gene>
    <name evidence="5" type="ORF">C8P67_107201</name>
</gene>
<sequence length="303" mass="35940">MVKDKPTFSILITTKNRLSDLRFTLVKIQHLLLQSDVECIIFDDGSSDGTSSFIEEHFPDIILFRNQFSKGLIHCRNQMLNLTTAKYAISLDDDAHFESDNVLENIEKHFVSNPKCGVIACRIFWGLKFPNSTSTNEIIERTKGFVGCGHVWNMEAWQDIPNYPDWFVFYGEEDFAAFQLFKRAWEIQYLPAILVQHRVDIKSRRQQNDYQIRLRRSLRSGWYLYFLFYPINEIPRRFFYTLWMQIKKRVLRGDIKATFAILQALGDIILNFPKLYRQSNRLKVLEFKEISNLAETKIYWHPK</sequence>
<dbReference type="OrthoDB" id="1143197at2"/>
<proteinExistence type="inferred from homology"/>
<dbReference type="InterPro" id="IPR029044">
    <property type="entry name" value="Nucleotide-diphossugar_trans"/>
</dbReference>
<keyword evidence="2" id="KW-0328">Glycosyltransferase</keyword>
<dbReference type="SUPFAM" id="SSF53448">
    <property type="entry name" value="Nucleotide-diphospho-sugar transferases"/>
    <property type="match status" value="1"/>
</dbReference>
<dbReference type="RefSeq" id="WP_115813733.1">
    <property type="nucleotide sequence ID" value="NZ_QUNI01000007.1"/>
</dbReference>
<dbReference type="AlphaFoldDB" id="A0A3E0EJ28"/>
<evidence type="ECO:0000256" key="3">
    <source>
        <dbReference type="ARBA" id="ARBA00022679"/>
    </source>
</evidence>
<accession>A0A3E0EJ28</accession>
<comment type="similarity">
    <text evidence="1">Belongs to the glycosyltransferase 2 family.</text>
</comment>
<evidence type="ECO:0000313" key="6">
    <source>
        <dbReference type="Proteomes" id="UP000257136"/>
    </source>
</evidence>
<dbReference type="Proteomes" id="UP000257136">
    <property type="component" value="Unassembled WGS sequence"/>
</dbReference>
<evidence type="ECO:0000256" key="1">
    <source>
        <dbReference type="ARBA" id="ARBA00006739"/>
    </source>
</evidence>
<comment type="caution">
    <text evidence="5">The sequence shown here is derived from an EMBL/GenBank/DDBJ whole genome shotgun (WGS) entry which is preliminary data.</text>
</comment>
<evidence type="ECO:0000313" key="5">
    <source>
        <dbReference type="EMBL" id="REG98274.1"/>
    </source>
</evidence>
<dbReference type="InterPro" id="IPR001173">
    <property type="entry name" value="Glyco_trans_2-like"/>
</dbReference>
<protein>
    <submittedName>
        <fullName evidence="5">Glycosyltransferase involved in cell wall biosynthesis</fullName>
    </submittedName>
</protein>
<feature type="domain" description="Glycosyltransferase 2-like" evidence="4">
    <location>
        <begin position="9"/>
        <end position="136"/>
    </location>
</feature>
<dbReference type="GO" id="GO:0016757">
    <property type="term" value="F:glycosyltransferase activity"/>
    <property type="evidence" value="ECO:0007669"/>
    <property type="project" value="UniProtKB-KW"/>
</dbReference>
<dbReference type="CDD" id="cd00761">
    <property type="entry name" value="Glyco_tranf_GTA_type"/>
    <property type="match status" value="1"/>
</dbReference>
<dbReference type="PANTHER" id="PTHR43179:SF12">
    <property type="entry name" value="GALACTOFURANOSYLTRANSFERASE GLFT2"/>
    <property type="match status" value="1"/>
</dbReference>
<keyword evidence="6" id="KW-1185">Reference proteome</keyword>
<dbReference type="PANTHER" id="PTHR43179">
    <property type="entry name" value="RHAMNOSYLTRANSFERASE WBBL"/>
    <property type="match status" value="1"/>
</dbReference>
<dbReference type="Gene3D" id="3.90.550.10">
    <property type="entry name" value="Spore Coat Polysaccharide Biosynthesis Protein SpsA, Chain A"/>
    <property type="match status" value="1"/>
</dbReference>
<name>A0A3E0EJ28_9FLAO</name>
<evidence type="ECO:0000259" key="4">
    <source>
        <dbReference type="Pfam" id="PF00535"/>
    </source>
</evidence>
<dbReference type="Pfam" id="PF00535">
    <property type="entry name" value="Glycos_transf_2"/>
    <property type="match status" value="1"/>
</dbReference>
<reference evidence="5 6" key="1">
    <citation type="submission" date="2018-08" db="EMBL/GenBank/DDBJ databases">
        <title>Genomic Encyclopedia of Archaeal and Bacterial Type Strains, Phase II (KMG-II): from individual species to whole genera.</title>
        <authorList>
            <person name="Goeker M."/>
        </authorList>
    </citation>
    <scope>NUCLEOTIDE SEQUENCE [LARGE SCALE GENOMIC DNA]</scope>
    <source>
        <strain evidence="5 6">DSM 100880</strain>
    </source>
</reference>
<dbReference type="EMBL" id="QUNI01000007">
    <property type="protein sequence ID" value="REG98274.1"/>
    <property type="molecule type" value="Genomic_DNA"/>
</dbReference>
<organism evidence="5 6">
    <name type="scientific">Flavobacterium aquicola</name>
    <dbReference type="NCBI Taxonomy" id="1682742"/>
    <lineage>
        <taxon>Bacteria</taxon>
        <taxon>Pseudomonadati</taxon>
        <taxon>Bacteroidota</taxon>
        <taxon>Flavobacteriia</taxon>
        <taxon>Flavobacteriales</taxon>
        <taxon>Flavobacteriaceae</taxon>
        <taxon>Flavobacterium</taxon>
    </lineage>
</organism>